<dbReference type="NCBIfam" id="TIGR00254">
    <property type="entry name" value="GGDEF"/>
    <property type="match status" value="1"/>
</dbReference>
<feature type="transmembrane region" description="Helical" evidence="2">
    <location>
        <begin position="37"/>
        <end position="64"/>
    </location>
</feature>
<dbReference type="AlphaFoldDB" id="A0A1G9R0I7"/>
<evidence type="ECO:0000313" key="5">
    <source>
        <dbReference type="Proteomes" id="UP000214880"/>
    </source>
</evidence>
<dbReference type="RefSeq" id="WP_092070966.1">
    <property type="nucleotide sequence ID" value="NZ_FNHB01000002.1"/>
</dbReference>
<dbReference type="SMART" id="SM00267">
    <property type="entry name" value="GGDEF"/>
    <property type="match status" value="1"/>
</dbReference>
<evidence type="ECO:0000313" key="4">
    <source>
        <dbReference type="EMBL" id="SDM16802.1"/>
    </source>
</evidence>
<sequence length="367" mass="41591">MKLETKLRIAYLCIALIPLALVFGMTRDSPVYYDKYYSQAMAAAVAVAILLGLASPWFTGGWLLCNQLNMVRAFCARVKNGNYRHVLPVPNEQSDWDDENEIIALMRDMNWMARQIASREQELQQSIAELNQSRQQISRQKSVLEQANNELIETQISLKQRTTELEQACQNMQVMAMTDPLTKIANRRWFFHELEREFFALTQNREPLSLLILDIDHFKRVNDQYGHQNGDRVLVDLAAIVRRVVRTIDLVARIGGEEFAVLLPGTDGNGAQRTARKIQQAIAGAAFALTDRQQIKITVSIGMCSLARPPFPTLDSFYNFADQALYQSKDSGRDAICVYDPQAAAVCRLDRSKERGGNGLCHRNPFC</sequence>
<proteinExistence type="predicted"/>
<evidence type="ECO:0000256" key="2">
    <source>
        <dbReference type="SAM" id="Phobius"/>
    </source>
</evidence>
<dbReference type="Gene3D" id="3.30.70.270">
    <property type="match status" value="1"/>
</dbReference>
<organism evidence="4 5">
    <name type="scientific">Dendrosporobacter quercicolus</name>
    <dbReference type="NCBI Taxonomy" id="146817"/>
    <lineage>
        <taxon>Bacteria</taxon>
        <taxon>Bacillati</taxon>
        <taxon>Bacillota</taxon>
        <taxon>Negativicutes</taxon>
        <taxon>Selenomonadales</taxon>
        <taxon>Sporomusaceae</taxon>
        <taxon>Dendrosporobacter</taxon>
    </lineage>
</organism>
<dbReference type="InterPro" id="IPR029787">
    <property type="entry name" value="Nucleotide_cyclase"/>
</dbReference>
<dbReference type="SUPFAM" id="SSF55073">
    <property type="entry name" value="Nucleotide cyclase"/>
    <property type="match status" value="1"/>
</dbReference>
<dbReference type="EMBL" id="FNHB01000002">
    <property type="protein sequence ID" value="SDM16802.1"/>
    <property type="molecule type" value="Genomic_DNA"/>
</dbReference>
<dbReference type="PANTHER" id="PTHR45138">
    <property type="entry name" value="REGULATORY COMPONENTS OF SENSORY TRANSDUCTION SYSTEM"/>
    <property type="match status" value="1"/>
</dbReference>
<dbReference type="PANTHER" id="PTHR45138:SF9">
    <property type="entry name" value="DIGUANYLATE CYCLASE DGCM-RELATED"/>
    <property type="match status" value="1"/>
</dbReference>
<dbReference type="PROSITE" id="PS50887">
    <property type="entry name" value="GGDEF"/>
    <property type="match status" value="1"/>
</dbReference>
<dbReference type="Gene3D" id="6.10.340.10">
    <property type="match status" value="1"/>
</dbReference>
<keyword evidence="1" id="KW-0175">Coiled coil</keyword>
<dbReference type="InterPro" id="IPR050469">
    <property type="entry name" value="Diguanylate_Cyclase"/>
</dbReference>
<name>A0A1G9R0I7_9FIRM</name>
<accession>A0A1G9R0I7</accession>
<protein>
    <submittedName>
        <fullName evidence="4">Diguanylate cyclase (GGDEF) domain-containing protein</fullName>
    </submittedName>
</protein>
<dbReference type="Pfam" id="PF00990">
    <property type="entry name" value="GGDEF"/>
    <property type="match status" value="1"/>
</dbReference>
<keyword evidence="2" id="KW-0812">Transmembrane</keyword>
<keyword evidence="2" id="KW-1133">Transmembrane helix</keyword>
<keyword evidence="2" id="KW-0472">Membrane</keyword>
<dbReference type="Proteomes" id="UP000214880">
    <property type="component" value="Unassembled WGS sequence"/>
</dbReference>
<dbReference type="InterPro" id="IPR000160">
    <property type="entry name" value="GGDEF_dom"/>
</dbReference>
<dbReference type="FunFam" id="3.30.70.270:FF:000001">
    <property type="entry name" value="Diguanylate cyclase domain protein"/>
    <property type="match status" value="1"/>
</dbReference>
<feature type="coiled-coil region" evidence="1">
    <location>
        <begin position="113"/>
        <end position="164"/>
    </location>
</feature>
<dbReference type="STRING" id="146817.SAMN04488502_102377"/>
<evidence type="ECO:0000259" key="3">
    <source>
        <dbReference type="PROSITE" id="PS50887"/>
    </source>
</evidence>
<reference evidence="4 5" key="1">
    <citation type="submission" date="2016-10" db="EMBL/GenBank/DDBJ databases">
        <authorList>
            <person name="de Groot N.N."/>
        </authorList>
    </citation>
    <scope>NUCLEOTIDE SEQUENCE [LARGE SCALE GENOMIC DNA]</scope>
    <source>
        <strain evidence="4 5">DSM 1736</strain>
    </source>
</reference>
<evidence type="ECO:0000256" key="1">
    <source>
        <dbReference type="SAM" id="Coils"/>
    </source>
</evidence>
<keyword evidence="5" id="KW-1185">Reference proteome</keyword>
<dbReference type="OrthoDB" id="9759607at2"/>
<gene>
    <name evidence="4" type="ORF">SAMN04488502_102377</name>
</gene>
<feature type="domain" description="GGDEF" evidence="3">
    <location>
        <begin position="206"/>
        <end position="341"/>
    </location>
</feature>
<feature type="transmembrane region" description="Helical" evidence="2">
    <location>
        <begin position="7"/>
        <end position="25"/>
    </location>
</feature>
<dbReference type="InterPro" id="IPR043128">
    <property type="entry name" value="Rev_trsase/Diguanyl_cyclase"/>
</dbReference>
<dbReference type="CDD" id="cd01949">
    <property type="entry name" value="GGDEF"/>
    <property type="match status" value="1"/>
</dbReference>
<dbReference type="GO" id="GO:0052621">
    <property type="term" value="F:diguanylate cyclase activity"/>
    <property type="evidence" value="ECO:0007669"/>
    <property type="project" value="TreeGrafter"/>
</dbReference>